<dbReference type="AlphaFoldDB" id="A0A6A5UIF9"/>
<feature type="region of interest" description="Disordered" evidence="1">
    <location>
        <begin position="1"/>
        <end position="21"/>
    </location>
</feature>
<evidence type="ECO:0000313" key="3">
    <source>
        <dbReference type="Proteomes" id="UP000800035"/>
    </source>
</evidence>
<dbReference type="Proteomes" id="UP000800035">
    <property type="component" value="Unassembled WGS sequence"/>
</dbReference>
<reference evidence="2" key="1">
    <citation type="journal article" date="2020" name="Stud. Mycol.">
        <title>101 Dothideomycetes genomes: a test case for predicting lifestyles and emergence of pathogens.</title>
        <authorList>
            <person name="Haridas S."/>
            <person name="Albert R."/>
            <person name="Binder M."/>
            <person name="Bloem J."/>
            <person name="Labutti K."/>
            <person name="Salamov A."/>
            <person name="Andreopoulos B."/>
            <person name="Baker S."/>
            <person name="Barry K."/>
            <person name="Bills G."/>
            <person name="Bluhm B."/>
            <person name="Cannon C."/>
            <person name="Castanera R."/>
            <person name="Culley D."/>
            <person name="Daum C."/>
            <person name="Ezra D."/>
            <person name="Gonzalez J."/>
            <person name="Henrissat B."/>
            <person name="Kuo A."/>
            <person name="Liang C."/>
            <person name="Lipzen A."/>
            <person name="Lutzoni F."/>
            <person name="Magnuson J."/>
            <person name="Mondo S."/>
            <person name="Nolan M."/>
            <person name="Ohm R."/>
            <person name="Pangilinan J."/>
            <person name="Park H.-J."/>
            <person name="Ramirez L."/>
            <person name="Alfaro M."/>
            <person name="Sun H."/>
            <person name="Tritt A."/>
            <person name="Yoshinaga Y."/>
            <person name="Zwiers L.-H."/>
            <person name="Turgeon B."/>
            <person name="Goodwin S."/>
            <person name="Spatafora J."/>
            <person name="Crous P."/>
            <person name="Grigoriev I."/>
        </authorList>
    </citation>
    <scope>NUCLEOTIDE SEQUENCE</scope>
    <source>
        <strain evidence="2">CBS 675.92</strain>
    </source>
</reference>
<protein>
    <submittedName>
        <fullName evidence="2">Uncharacterized protein</fullName>
    </submittedName>
</protein>
<sequence length="216" mass="24523">MYNTPNLSLNNRKESLQNTHGDCTSLKPERLVFCARKNYFNQLHQQHTDINNDGNENDIIITRHVTTPTRYQSTTIASHSIPPPHSPSHPSNIPLPTHPPHKNARQVLNHTMCHALLTTCTTCAWLLHITYPHCTHASTCNLEPQACPYRMKKVYRREGLCPWCMRRRESLSVLPGDVLDVGGDDGREEEEEEGDGGEDEDEDEDEGFVEETEIGN</sequence>
<name>A0A6A5UIF9_9PLEO</name>
<keyword evidence="3" id="KW-1185">Reference proteome</keyword>
<gene>
    <name evidence="2" type="ORF">CC80DRAFT_557358</name>
</gene>
<dbReference type="EMBL" id="ML976977">
    <property type="protein sequence ID" value="KAF1963572.1"/>
    <property type="molecule type" value="Genomic_DNA"/>
</dbReference>
<evidence type="ECO:0000256" key="1">
    <source>
        <dbReference type="SAM" id="MobiDB-lite"/>
    </source>
</evidence>
<accession>A0A6A5UIF9</accession>
<evidence type="ECO:0000313" key="2">
    <source>
        <dbReference type="EMBL" id="KAF1963572.1"/>
    </source>
</evidence>
<proteinExistence type="predicted"/>
<feature type="compositionally biased region" description="Acidic residues" evidence="1">
    <location>
        <begin position="182"/>
        <end position="216"/>
    </location>
</feature>
<organism evidence="2 3">
    <name type="scientific">Byssothecium circinans</name>
    <dbReference type="NCBI Taxonomy" id="147558"/>
    <lineage>
        <taxon>Eukaryota</taxon>
        <taxon>Fungi</taxon>
        <taxon>Dikarya</taxon>
        <taxon>Ascomycota</taxon>
        <taxon>Pezizomycotina</taxon>
        <taxon>Dothideomycetes</taxon>
        <taxon>Pleosporomycetidae</taxon>
        <taxon>Pleosporales</taxon>
        <taxon>Massarineae</taxon>
        <taxon>Massarinaceae</taxon>
        <taxon>Byssothecium</taxon>
    </lineage>
</organism>
<feature type="region of interest" description="Disordered" evidence="1">
    <location>
        <begin position="175"/>
        <end position="216"/>
    </location>
</feature>